<dbReference type="AlphaFoldDB" id="A0A0E9RIF1"/>
<dbReference type="EMBL" id="GBXM01080459">
    <property type="protein sequence ID" value="JAH28118.1"/>
    <property type="molecule type" value="Transcribed_RNA"/>
</dbReference>
<organism evidence="1">
    <name type="scientific">Anguilla anguilla</name>
    <name type="common">European freshwater eel</name>
    <name type="synonym">Muraena anguilla</name>
    <dbReference type="NCBI Taxonomy" id="7936"/>
    <lineage>
        <taxon>Eukaryota</taxon>
        <taxon>Metazoa</taxon>
        <taxon>Chordata</taxon>
        <taxon>Craniata</taxon>
        <taxon>Vertebrata</taxon>
        <taxon>Euteleostomi</taxon>
        <taxon>Actinopterygii</taxon>
        <taxon>Neopterygii</taxon>
        <taxon>Teleostei</taxon>
        <taxon>Anguilliformes</taxon>
        <taxon>Anguillidae</taxon>
        <taxon>Anguilla</taxon>
    </lineage>
</organism>
<reference evidence="1" key="2">
    <citation type="journal article" date="2015" name="Fish Shellfish Immunol.">
        <title>Early steps in the European eel (Anguilla anguilla)-Vibrio vulnificus interaction in the gills: Role of the RtxA13 toxin.</title>
        <authorList>
            <person name="Callol A."/>
            <person name="Pajuelo D."/>
            <person name="Ebbesson L."/>
            <person name="Teles M."/>
            <person name="MacKenzie S."/>
            <person name="Amaro C."/>
        </authorList>
    </citation>
    <scope>NUCLEOTIDE SEQUENCE</scope>
</reference>
<proteinExistence type="predicted"/>
<accession>A0A0E9RIF1</accession>
<sequence>MSELFSEAVCKLLLVVMCLV</sequence>
<name>A0A0E9RIF1_ANGAN</name>
<protein>
    <submittedName>
        <fullName evidence="1">Uncharacterized protein</fullName>
    </submittedName>
</protein>
<evidence type="ECO:0000313" key="1">
    <source>
        <dbReference type="EMBL" id="JAH28118.1"/>
    </source>
</evidence>
<reference evidence="1" key="1">
    <citation type="submission" date="2014-11" db="EMBL/GenBank/DDBJ databases">
        <authorList>
            <person name="Amaro Gonzalez C."/>
        </authorList>
    </citation>
    <scope>NUCLEOTIDE SEQUENCE</scope>
</reference>